<dbReference type="GO" id="GO:0005524">
    <property type="term" value="F:ATP binding"/>
    <property type="evidence" value="ECO:0007669"/>
    <property type="project" value="UniProtKB-KW"/>
</dbReference>
<reference evidence="10" key="1">
    <citation type="journal article" date="2021" name="PeerJ">
        <title>Extensive microbial diversity within the chicken gut microbiome revealed by metagenomics and culture.</title>
        <authorList>
            <person name="Gilroy R."/>
            <person name="Ravi A."/>
            <person name="Getino M."/>
            <person name="Pursley I."/>
            <person name="Horton D.L."/>
            <person name="Alikhan N.F."/>
            <person name="Baker D."/>
            <person name="Gharbi K."/>
            <person name="Hall N."/>
            <person name="Watson M."/>
            <person name="Adriaenssens E.M."/>
            <person name="Foster-Nyarko E."/>
            <person name="Jarju S."/>
            <person name="Secka A."/>
            <person name="Antonio M."/>
            <person name="Oren A."/>
            <person name="Chaudhuri R.R."/>
            <person name="La Ragione R."/>
            <person name="Hildebrand F."/>
            <person name="Pallen M.J."/>
        </authorList>
    </citation>
    <scope>NUCLEOTIDE SEQUENCE</scope>
    <source>
        <strain evidence="10">CHK32-1732</strain>
    </source>
</reference>
<dbReference type="InterPro" id="IPR013563">
    <property type="entry name" value="Oligopep_ABC_C"/>
</dbReference>
<feature type="region of interest" description="Disordered" evidence="8">
    <location>
        <begin position="268"/>
        <end position="287"/>
    </location>
</feature>
<dbReference type="Gene3D" id="3.40.50.300">
    <property type="entry name" value="P-loop containing nucleotide triphosphate hydrolases"/>
    <property type="match status" value="2"/>
</dbReference>
<dbReference type="GO" id="GO:0005886">
    <property type="term" value="C:plasma membrane"/>
    <property type="evidence" value="ECO:0007669"/>
    <property type="project" value="UniProtKB-SubCell"/>
</dbReference>
<feature type="compositionally biased region" description="Basic and acidic residues" evidence="8">
    <location>
        <begin position="547"/>
        <end position="556"/>
    </location>
</feature>
<evidence type="ECO:0000313" key="10">
    <source>
        <dbReference type="EMBL" id="HIW91870.1"/>
    </source>
</evidence>
<feature type="compositionally biased region" description="Acidic residues" evidence="8">
    <location>
        <begin position="268"/>
        <end position="283"/>
    </location>
</feature>
<comment type="similarity">
    <text evidence="2">Belongs to the ABC transporter superfamily.</text>
</comment>
<dbReference type="InterPro" id="IPR017871">
    <property type="entry name" value="ABC_transporter-like_CS"/>
</dbReference>
<dbReference type="GO" id="GO:0015833">
    <property type="term" value="P:peptide transport"/>
    <property type="evidence" value="ECO:0007669"/>
    <property type="project" value="InterPro"/>
</dbReference>
<evidence type="ECO:0000256" key="5">
    <source>
        <dbReference type="ARBA" id="ARBA00022741"/>
    </source>
</evidence>
<dbReference type="PROSITE" id="PS50893">
    <property type="entry name" value="ABC_TRANSPORTER_2"/>
    <property type="match status" value="2"/>
</dbReference>
<keyword evidence="6 10" id="KW-0067">ATP-binding</keyword>
<protein>
    <submittedName>
        <fullName evidence="10">ABC transporter ATP-binding protein</fullName>
    </submittedName>
</protein>
<keyword evidence="5" id="KW-0547">Nucleotide-binding</keyword>
<evidence type="ECO:0000256" key="8">
    <source>
        <dbReference type="SAM" id="MobiDB-lite"/>
    </source>
</evidence>
<dbReference type="PANTHER" id="PTHR43297">
    <property type="entry name" value="OLIGOPEPTIDE TRANSPORT ATP-BINDING PROTEIN APPD"/>
    <property type="match status" value="1"/>
</dbReference>
<feature type="domain" description="ABC transporter" evidence="9">
    <location>
        <begin position="291"/>
        <end position="538"/>
    </location>
</feature>
<dbReference type="NCBIfam" id="NF007739">
    <property type="entry name" value="PRK10419.1"/>
    <property type="match status" value="2"/>
</dbReference>
<dbReference type="InterPro" id="IPR003439">
    <property type="entry name" value="ABC_transporter-like_ATP-bd"/>
</dbReference>
<dbReference type="NCBIfam" id="NF008453">
    <property type="entry name" value="PRK11308.1"/>
    <property type="match status" value="2"/>
</dbReference>
<dbReference type="InterPro" id="IPR027417">
    <property type="entry name" value="P-loop_NTPase"/>
</dbReference>
<dbReference type="PANTHER" id="PTHR43297:SF2">
    <property type="entry name" value="DIPEPTIDE TRANSPORT ATP-BINDING PROTEIN DPPD"/>
    <property type="match status" value="1"/>
</dbReference>
<feature type="region of interest" description="Disordered" evidence="8">
    <location>
        <begin position="541"/>
        <end position="569"/>
    </location>
</feature>
<name>A0A9D1RQU5_9CORY</name>
<reference evidence="10" key="2">
    <citation type="submission" date="2021-04" db="EMBL/GenBank/DDBJ databases">
        <authorList>
            <person name="Gilroy R."/>
        </authorList>
    </citation>
    <scope>NUCLEOTIDE SEQUENCE</scope>
    <source>
        <strain evidence="10">CHK32-1732</strain>
    </source>
</reference>
<dbReference type="EMBL" id="DXGC01000077">
    <property type="protein sequence ID" value="HIW91870.1"/>
    <property type="molecule type" value="Genomic_DNA"/>
</dbReference>
<dbReference type="SUPFAM" id="SSF52540">
    <property type="entry name" value="P-loop containing nucleoside triphosphate hydrolases"/>
    <property type="match status" value="2"/>
</dbReference>
<dbReference type="PROSITE" id="PS00211">
    <property type="entry name" value="ABC_TRANSPORTER_1"/>
    <property type="match status" value="2"/>
</dbReference>
<dbReference type="GO" id="GO:0016887">
    <property type="term" value="F:ATP hydrolysis activity"/>
    <property type="evidence" value="ECO:0007669"/>
    <property type="project" value="InterPro"/>
</dbReference>
<feature type="domain" description="ABC transporter" evidence="9">
    <location>
        <begin position="11"/>
        <end position="257"/>
    </location>
</feature>
<evidence type="ECO:0000256" key="2">
    <source>
        <dbReference type="ARBA" id="ARBA00005417"/>
    </source>
</evidence>
<dbReference type="SMART" id="SM00382">
    <property type="entry name" value="AAA"/>
    <property type="match status" value="2"/>
</dbReference>
<dbReference type="Pfam" id="PF00005">
    <property type="entry name" value="ABC_tran"/>
    <property type="match status" value="2"/>
</dbReference>
<proteinExistence type="inferred from homology"/>
<dbReference type="CDD" id="cd03257">
    <property type="entry name" value="ABC_NikE_OppD_transporters"/>
    <property type="match status" value="2"/>
</dbReference>
<evidence type="ECO:0000256" key="6">
    <source>
        <dbReference type="ARBA" id="ARBA00022840"/>
    </source>
</evidence>
<gene>
    <name evidence="10" type="ORF">H9870_09450</name>
</gene>
<organism evidence="10 11">
    <name type="scientific">Candidatus Corynebacterium avicola</name>
    <dbReference type="NCBI Taxonomy" id="2838527"/>
    <lineage>
        <taxon>Bacteria</taxon>
        <taxon>Bacillati</taxon>
        <taxon>Actinomycetota</taxon>
        <taxon>Actinomycetes</taxon>
        <taxon>Mycobacteriales</taxon>
        <taxon>Corynebacteriaceae</taxon>
        <taxon>Corynebacterium</taxon>
    </lineage>
</organism>
<keyword evidence="7" id="KW-0472">Membrane</keyword>
<sequence length="569" mass="61423">MTTEQAPEAVLSIRNLSIAFSHPRPAVVDVSLDLHRGELLALVGESGSGKSMTARSVLGLLPPGATSNGSITLDGEEILNAEESTLEDIRGGRVGLIFQEPQSALNPVRTIGWQLVEAVRAHHDLDKRTARARAAELLDTVDIPDPEDRLDSYPHQLSGGQRQRVAIALALAGDPDVLLADEPTTALDVTVQAGILNLLDRLREERDLTILLITHDMGVVAENADRVIVLRYGEVVEEGPTRRIIDHPEAPYTKELIAAVPRFAEVEAAEQDAEADDASEDVDDRQPAPAAAVSNVTVIYGSGRRTSANLAPAVDKVSLSVAPGATLGLVGESGSGKSTLGRVLAGIQEPTIGHVTVSGLDLASLPRQKRRALQRSVAVVQQDPVAALNPRKSIGWSIREPLDIHKVGTRESRKRHVDDLLRAVHLPPEFALRSPAELSGGQRQRVALARALALDPSLVIADEPTSALDVSVQADVIDLLRDTQAELNFAMVFISHDLAVVSEVSDTVAVLRRGRLVEYGPTEDVFTDPRETYTRDLLDAVPVLDEENNHPHDDKRRNRRTNQKSEVAA</sequence>
<dbReference type="InterPro" id="IPR003593">
    <property type="entry name" value="AAA+_ATPase"/>
</dbReference>
<dbReference type="FunFam" id="3.40.50.300:FF:000016">
    <property type="entry name" value="Oligopeptide ABC transporter ATP-binding component"/>
    <property type="match status" value="1"/>
</dbReference>
<dbReference type="InterPro" id="IPR050388">
    <property type="entry name" value="ABC_Ni/Peptide_Import"/>
</dbReference>
<keyword evidence="3" id="KW-0813">Transport</keyword>
<dbReference type="AlphaFoldDB" id="A0A9D1RQU5"/>
<comment type="caution">
    <text evidence="10">The sequence shown here is derived from an EMBL/GenBank/DDBJ whole genome shotgun (WGS) entry which is preliminary data.</text>
</comment>
<evidence type="ECO:0000256" key="4">
    <source>
        <dbReference type="ARBA" id="ARBA00022475"/>
    </source>
</evidence>
<comment type="subcellular location">
    <subcellularLocation>
        <location evidence="1">Cell membrane</location>
        <topology evidence="1">Peripheral membrane protein</topology>
    </subcellularLocation>
</comment>
<dbReference type="Proteomes" id="UP000824190">
    <property type="component" value="Unassembled WGS sequence"/>
</dbReference>
<keyword evidence="4" id="KW-1003">Cell membrane</keyword>
<accession>A0A9D1RQU5</accession>
<evidence type="ECO:0000256" key="3">
    <source>
        <dbReference type="ARBA" id="ARBA00022448"/>
    </source>
</evidence>
<evidence type="ECO:0000256" key="1">
    <source>
        <dbReference type="ARBA" id="ARBA00004202"/>
    </source>
</evidence>
<dbReference type="Pfam" id="PF08352">
    <property type="entry name" value="oligo_HPY"/>
    <property type="match status" value="2"/>
</dbReference>
<evidence type="ECO:0000313" key="11">
    <source>
        <dbReference type="Proteomes" id="UP000824190"/>
    </source>
</evidence>
<evidence type="ECO:0000259" key="9">
    <source>
        <dbReference type="PROSITE" id="PS50893"/>
    </source>
</evidence>
<evidence type="ECO:0000256" key="7">
    <source>
        <dbReference type="ARBA" id="ARBA00023136"/>
    </source>
</evidence>